<comment type="caution">
    <text evidence="2">The sequence shown here is derived from an EMBL/GenBank/DDBJ whole genome shotgun (WGS) entry which is preliminary data.</text>
</comment>
<dbReference type="Proteomes" id="UP001140949">
    <property type="component" value="Unassembled WGS sequence"/>
</dbReference>
<reference evidence="2" key="2">
    <citation type="submission" date="2023-04" db="EMBL/GenBank/DDBJ databases">
        <authorList>
            <person name="Bruccoleri R.E."/>
            <person name="Oakeley E.J."/>
            <person name="Faust A.-M."/>
            <person name="Dessus-Babus S."/>
            <person name="Altorfer M."/>
            <person name="Burckhardt D."/>
            <person name="Oertli M."/>
            <person name="Naumann U."/>
            <person name="Petersen F."/>
            <person name="Wong J."/>
        </authorList>
    </citation>
    <scope>NUCLEOTIDE SEQUENCE</scope>
    <source>
        <strain evidence="2">GSM-AAB239-AS_SAM_17_03QT</strain>
        <tissue evidence="2">Leaf</tissue>
    </source>
</reference>
<gene>
    <name evidence="2" type="ORF">M6B38_203270</name>
</gene>
<evidence type="ECO:0000256" key="1">
    <source>
        <dbReference type="SAM" id="MobiDB-lite"/>
    </source>
</evidence>
<accession>A0AAX6E868</accession>
<evidence type="ECO:0000313" key="2">
    <source>
        <dbReference type="EMBL" id="KAJ6800282.1"/>
    </source>
</evidence>
<dbReference type="AlphaFoldDB" id="A0AAX6E868"/>
<organism evidence="2 3">
    <name type="scientific">Iris pallida</name>
    <name type="common">Sweet iris</name>
    <dbReference type="NCBI Taxonomy" id="29817"/>
    <lineage>
        <taxon>Eukaryota</taxon>
        <taxon>Viridiplantae</taxon>
        <taxon>Streptophyta</taxon>
        <taxon>Embryophyta</taxon>
        <taxon>Tracheophyta</taxon>
        <taxon>Spermatophyta</taxon>
        <taxon>Magnoliopsida</taxon>
        <taxon>Liliopsida</taxon>
        <taxon>Asparagales</taxon>
        <taxon>Iridaceae</taxon>
        <taxon>Iridoideae</taxon>
        <taxon>Irideae</taxon>
        <taxon>Iris</taxon>
    </lineage>
</organism>
<keyword evidence="3" id="KW-1185">Reference proteome</keyword>
<feature type="compositionally biased region" description="Basic and acidic residues" evidence="1">
    <location>
        <begin position="65"/>
        <end position="78"/>
    </location>
</feature>
<dbReference type="EMBL" id="JANAVB010039017">
    <property type="protein sequence ID" value="KAJ6800282.1"/>
    <property type="molecule type" value="Genomic_DNA"/>
</dbReference>
<sequence>MAAALRPFLSLRPFNRRCSDLSLSPPHYRHSDPEPGLRDHRHRLISATTPTTSLSLSYIVATDSKDDHEAAHHERADGTDDGGITEGPTLTKGSTRRIYFIVPLLTSGISVP</sequence>
<reference evidence="2" key="1">
    <citation type="journal article" date="2023" name="GigaByte">
        <title>Genome assembly of the bearded iris, Iris pallida Lam.</title>
        <authorList>
            <person name="Bruccoleri R.E."/>
            <person name="Oakeley E.J."/>
            <person name="Faust A.M.E."/>
            <person name="Altorfer M."/>
            <person name="Dessus-Babus S."/>
            <person name="Burckhardt D."/>
            <person name="Oertli M."/>
            <person name="Naumann U."/>
            <person name="Petersen F."/>
            <person name="Wong J."/>
        </authorList>
    </citation>
    <scope>NUCLEOTIDE SEQUENCE</scope>
    <source>
        <strain evidence="2">GSM-AAB239-AS_SAM_17_03QT</strain>
    </source>
</reference>
<protein>
    <submittedName>
        <fullName evidence="2">Uncharacterized protein</fullName>
    </submittedName>
</protein>
<feature type="region of interest" description="Disordered" evidence="1">
    <location>
        <begin position="65"/>
        <end position="91"/>
    </location>
</feature>
<proteinExistence type="predicted"/>
<name>A0AAX6E868_IRIPA</name>
<evidence type="ECO:0000313" key="3">
    <source>
        <dbReference type="Proteomes" id="UP001140949"/>
    </source>
</evidence>